<keyword evidence="4 5" id="KW-0349">Heme</keyword>
<comment type="similarity">
    <text evidence="1 5">Belongs to the cytochrome P450 family.</text>
</comment>
<dbReference type="GeneID" id="120251862"/>
<dbReference type="InterPro" id="IPR001128">
    <property type="entry name" value="Cyt_P450"/>
</dbReference>
<evidence type="ECO:0000256" key="1">
    <source>
        <dbReference type="ARBA" id="ARBA00010617"/>
    </source>
</evidence>
<dbReference type="GO" id="GO:0004497">
    <property type="term" value="F:monooxygenase activity"/>
    <property type="evidence" value="ECO:0007669"/>
    <property type="project" value="UniProtKB-KW"/>
</dbReference>
<accession>A0AB40ANW9</accession>
<reference evidence="7" key="1">
    <citation type="submission" date="2025-08" db="UniProtKB">
        <authorList>
            <consortium name="RefSeq"/>
        </authorList>
    </citation>
    <scope>IDENTIFICATION</scope>
</reference>
<dbReference type="PANTHER" id="PTHR47955:SF14">
    <property type="entry name" value="OS01G0543600 PROTEIN"/>
    <property type="match status" value="1"/>
</dbReference>
<organism evidence="6 7">
    <name type="scientific">Dioscorea cayennensis subsp. rotundata</name>
    <name type="common">White Guinea yam</name>
    <name type="synonym">Dioscorea rotundata</name>
    <dbReference type="NCBI Taxonomy" id="55577"/>
    <lineage>
        <taxon>Eukaryota</taxon>
        <taxon>Viridiplantae</taxon>
        <taxon>Streptophyta</taxon>
        <taxon>Embryophyta</taxon>
        <taxon>Tracheophyta</taxon>
        <taxon>Spermatophyta</taxon>
        <taxon>Magnoliopsida</taxon>
        <taxon>Liliopsida</taxon>
        <taxon>Dioscoreales</taxon>
        <taxon>Dioscoreaceae</taxon>
        <taxon>Dioscorea</taxon>
    </lineage>
</organism>
<comment type="cofactor">
    <cofactor evidence="4">
        <name>heme</name>
        <dbReference type="ChEBI" id="CHEBI:30413"/>
    </cofactor>
</comment>
<dbReference type="GO" id="GO:0020037">
    <property type="term" value="F:heme binding"/>
    <property type="evidence" value="ECO:0007669"/>
    <property type="project" value="InterPro"/>
</dbReference>
<dbReference type="RefSeq" id="XP_039116449.1">
    <property type="nucleotide sequence ID" value="XM_039260515.1"/>
</dbReference>
<dbReference type="SUPFAM" id="SSF48264">
    <property type="entry name" value="Cytochrome P450"/>
    <property type="match status" value="1"/>
</dbReference>
<name>A0AB40ANW9_DIOCR</name>
<keyword evidence="2 4" id="KW-0479">Metal-binding</keyword>
<dbReference type="Gene3D" id="1.10.630.10">
    <property type="entry name" value="Cytochrome P450"/>
    <property type="match status" value="1"/>
</dbReference>
<evidence type="ECO:0000256" key="3">
    <source>
        <dbReference type="ARBA" id="ARBA00023004"/>
    </source>
</evidence>
<dbReference type="PROSITE" id="PS00086">
    <property type="entry name" value="CYTOCHROME_P450"/>
    <property type="match status" value="1"/>
</dbReference>
<evidence type="ECO:0000256" key="2">
    <source>
        <dbReference type="ARBA" id="ARBA00022723"/>
    </source>
</evidence>
<keyword evidence="5" id="KW-0560">Oxidoreductase</keyword>
<evidence type="ECO:0000313" key="6">
    <source>
        <dbReference type="Proteomes" id="UP001515500"/>
    </source>
</evidence>
<keyword evidence="5" id="KW-0503">Monooxygenase</keyword>
<dbReference type="GO" id="GO:0005506">
    <property type="term" value="F:iron ion binding"/>
    <property type="evidence" value="ECO:0007669"/>
    <property type="project" value="InterPro"/>
</dbReference>
<dbReference type="Proteomes" id="UP001515500">
    <property type="component" value="Chromosome 20"/>
</dbReference>
<evidence type="ECO:0000256" key="4">
    <source>
        <dbReference type="PIRSR" id="PIRSR602401-1"/>
    </source>
</evidence>
<gene>
    <name evidence="7" type="primary">LOC120251862</name>
</gene>
<keyword evidence="6" id="KW-1185">Reference proteome</keyword>
<dbReference type="AlphaFoldDB" id="A0AB40ANW9"/>
<sequence>MSPEFLTQPFLLLLPFLVLLLSIKLVFFSNTRLVKLPPCPWKLPFIGNLHQLGLLPHQSLHKLSKKHGPLMLLKLGQVPTLVVSSSQIAKEILKTHDLNFANRPILRAAEILLYGSSSMGFSPYGEHWRNMKKVCMINFLSMKKVQSFHATRKEEVAHLMDKIASHASSNPLEPLNMSQVLYFFTSDMLCKAILGKFSREEDRNKLFHEMIKENVRLLNGFNLVDYFPSLGWLNSLLDLDKRTKRNFSKWDAVLNQIFQERGMIDEEVKDDGFMDILLSLQKNPYVDFSFTDDQIKALLVDMFVAGTETTYIVLGWSLAELIKNPEIMKKLRNEIRNLTHGKSMVQEEDISEMNYLKAFIKEILRLHPPTPMLLPRESIEGCQIEGYEIPRKTRVIINYWAIARDPRIWDSPEEFKPDRFISNDIDFKGQNYEFIPFGAGRRICPGMHFAVSTMEVALANLIYRFDWKFFQIVDGEEIDMTEGTGLTMKMKQNLYLIPKSWM</sequence>
<dbReference type="InterPro" id="IPR002401">
    <property type="entry name" value="Cyt_P450_E_grp-I"/>
</dbReference>
<evidence type="ECO:0000256" key="5">
    <source>
        <dbReference type="RuleBase" id="RU000461"/>
    </source>
</evidence>
<protein>
    <submittedName>
        <fullName evidence="7">Cytochrome P450 71A9-like</fullName>
    </submittedName>
</protein>
<proteinExistence type="inferred from homology"/>
<dbReference type="Pfam" id="PF00067">
    <property type="entry name" value="p450"/>
    <property type="match status" value="1"/>
</dbReference>
<dbReference type="InterPro" id="IPR017972">
    <property type="entry name" value="Cyt_P450_CS"/>
</dbReference>
<keyword evidence="3 4" id="KW-0408">Iron</keyword>
<dbReference type="SMR" id="A0AB40ANW9"/>
<evidence type="ECO:0000313" key="7">
    <source>
        <dbReference type="RefSeq" id="XP_039116449.1"/>
    </source>
</evidence>
<dbReference type="PRINTS" id="PR00385">
    <property type="entry name" value="P450"/>
</dbReference>
<dbReference type="PRINTS" id="PR00463">
    <property type="entry name" value="EP450I"/>
</dbReference>
<dbReference type="InterPro" id="IPR036396">
    <property type="entry name" value="Cyt_P450_sf"/>
</dbReference>
<dbReference type="PANTHER" id="PTHR47955">
    <property type="entry name" value="CYTOCHROME P450 FAMILY 71 PROTEIN"/>
    <property type="match status" value="1"/>
</dbReference>
<dbReference type="GO" id="GO:0016705">
    <property type="term" value="F:oxidoreductase activity, acting on paired donors, with incorporation or reduction of molecular oxygen"/>
    <property type="evidence" value="ECO:0007669"/>
    <property type="project" value="InterPro"/>
</dbReference>
<feature type="binding site" description="axial binding residue" evidence="4">
    <location>
        <position position="444"/>
    </location>
    <ligand>
        <name>heme</name>
        <dbReference type="ChEBI" id="CHEBI:30413"/>
    </ligand>
    <ligandPart>
        <name>Fe</name>
        <dbReference type="ChEBI" id="CHEBI:18248"/>
    </ligandPart>
</feature>
<dbReference type="FunFam" id="1.10.630.10:FF:000011">
    <property type="entry name" value="Cytochrome P450 83B1"/>
    <property type="match status" value="1"/>
</dbReference>
<dbReference type="CDD" id="cd11072">
    <property type="entry name" value="CYP71-like"/>
    <property type="match status" value="1"/>
</dbReference>